<dbReference type="InterPro" id="IPR037206">
    <property type="entry name" value="VPS28_C_sf"/>
</dbReference>
<protein>
    <submittedName>
        <fullName evidence="1">Uncharacterized protein</fullName>
    </submittedName>
</protein>
<dbReference type="SUPFAM" id="SSF140427">
    <property type="entry name" value="VPS28 C-terminal domain-like"/>
    <property type="match status" value="1"/>
</dbReference>
<proteinExistence type="predicted"/>
<sequence>MTNRKKNSFEIKSELESEIFATVNTILNLNQKYQKGILKEIFFQRSIKSATNDLLELNLSLNKHNIVLSKLLNHMNLTDDYYKAIDIINKMSSLNFSNSQFSESLSSSILEIPGITSEITASFITLIDALKLDGFDNNELIFGFFKDLKKNFDRFPGLELDKIKLQKIFEEILQNEEKIVNNKNYRDSIADDLYDLYVVFKEKLNLGK</sequence>
<accession>X1E7G4</accession>
<name>X1E7G4_9ZZZZ</name>
<gene>
    <name evidence="1" type="ORF">S03H2_02973</name>
</gene>
<evidence type="ECO:0000313" key="1">
    <source>
        <dbReference type="EMBL" id="GAH28507.1"/>
    </source>
</evidence>
<reference evidence="1" key="1">
    <citation type="journal article" date="2014" name="Front. Microbiol.">
        <title>High frequency of phylogenetically diverse reductive dehalogenase-homologous genes in deep subseafloor sedimentary metagenomes.</title>
        <authorList>
            <person name="Kawai M."/>
            <person name="Futagami T."/>
            <person name="Toyoda A."/>
            <person name="Takaki Y."/>
            <person name="Nishi S."/>
            <person name="Hori S."/>
            <person name="Arai W."/>
            <person name="Tsubouchi T."/>
            <person name="Morono Y."/>
            <person name="Uchiyama I."/>
            <person name="Ito T."/>
            <person name="Fujiyama A."/>
            <person name="Inagaki F."/>
            <person name="Takami H."/>
        </authorList>
    </citation>
    <scope>NUCLEOTIDE SEQUENCE</scope>
    <source>
        <strain evidence="1">Expedition CK06-06</strain>
    </source>
</reference>
<comment type="caution">
    <text evidence="1">The sequence shown here is derived from an EMBL/GenBank/DDBJ whole genome shotgun (WGS) entry which is preliminary data.</text>
</comment>
<dbReference type="EMBL" id="BARU01001051">
    <property type="protein sequence ID" value="GAH28507.1"/>
    <property type="molecule type" value="Genomic_DNA"/>
</dbReference>
<dbReference type="AlphaFoldDB" id="X1E7G4"/>
<organism evidence="1">
    <name type="scientific">marine sediment metagenome</name>
    <dbReference type="NCBI Taxonomy" id="412755"/>
    <lineage>
        <taxon>unclassified sequences</taxon>
        <taxon>metagenomes</taxon>
        <taxon>ecological metagenomes</taxon>
    </lineage>
</organism>